<evidence type="ECO:0000313" key="1">
    <source>
        <dbReference type="EMBL" id="SKA03491.1"/>
    </source>
</evidence>
<organism evidence="1 2">
    <name type="scientific">Chitinophaga eiseniae</name>
    <dbReference type="NCBI Taxonomy" id="634771"/>
    <lineage>
        <taxon>Bacteria</taxon>
        <taxon>Pseudomonadati</taxon>
        <taxon>Bacteroidota</taxon>
        <taxon>Chitinophagia</taxon>
        <taxon>Chitinophagales</taxon>
        <taxon>Chitinophagaceae</taxon>
        <taxon>Chitinophaga</taxon>
    </lineage>
</organism>
<evidence type="ECO:0000313" key="2">
    <source>
        <dbReference type="Proteomes" id="UP000190367"/>
    </source>
</evidence>
<dbReference type="InterPro" id="IPR014917">
    <property type="entry name" value="DUF1800"/>
</dbReference>
<accession>A0A1T4QJ15</accession>
<keyword evidence="2" id="KW-1185">Reference proteome</keyword>
<dbReference type="STRING" id="634771.SAMN04488128_102390"/>
<dbReference type="Pfam" id="PF08811">
    <property type="entry name" value="DUF1800"/>
    <property type="match status" value="1"/>
</dbReference>
<protein>
    <submittedName>
        <fullName evidence="1">Uncharacterized conserved protein, DUF1800 family</fullName>
    </submittedName>
</protein>
<sequence>MAELKAIPLSQPYRFMDRRQFLTLSPARNTRNSKAVARTATGLTPYTGAWGTQQLIHLLKRTTFGASPENIKALNGLGMQQVVDILLTAQADPTPPVNNYGADSTGVTPGATWVRAAMGDEMLERKRIASYKAWWVGQMLNQQASIHEKMVLFWHNHFVTETSMVNDSRFIYQYNLTLRQYALGNFKALTKAVTLDPCMLVYLNGYLNSKGAADENYARELHELFTVGKGPDSHYTEDDVRATARVLTGFRVDRTAIVSTFNTTQHDIGNKEFSGFYGNKVISGQTGPEGAKELDTLLDIIFAQPEVAKFICRKLYRFFVYYDIDAATETNVILPLADIFRSSGFDIKVTLNALFTSEHFFDPLNMACLIKSPVDFCIGMCREFGVTFPTDYTTQYQRWGDLHNAMGAMLQNLGDPPLVAGWDAYYQEPAFHELWINTATLPRRNQLSDGMIAAGYKNVKIDPLAFADKLSNPGDPVALVNDSLDILYRVGVSDKVKAFLKDTILLAGQSTNGYWTSAWNTYKSNPGDAANTKEVTNHLQALYKYIMNLSEYQLS</sequence>
<dbReference type="EMBL" id="FUWZ01000002">
    <property type="protein sequence ID" value="SKA03491.1"/>
    <property type="molecule type" value="Genomic_DNA"/>
</dbReference>
<name>A0A1T4QJ15_9BACT</name>
<gene>
    <name evidence="1" type="ORF">SAMN04488128_102390</name>
</gene>
<dbReference type="AlphaFoldDB" id="A0A1T4QJ15"/>
<reference evidence="2" key="1">
    <citation type="submission" date="2017-02" db="EMBL/GenBank/DDBJ databases">
        <authorList>
            <person name="Varghese N."/>
            <person name="Submissions S."/>
        </authorList>
    </citation>
    <scope>NUCLEOTIDE SEQUENCE [LARGE SCALE GENOMIC DNA]</scope>
    <source>
        <strain evidence="2">DSM 22224</strain>
    </source>
</reference>
<proteinExistence type="predicted"/>
<dbReference type="Proteomes" id="UP000190367">
    <property type="component" value="Unassembled WGS sequence"/>
</dbReference>